<dbReference type="PROSITE" id="PS51192">
    <property type="entry name" value="HELICASE_ATP_BIND_1"/>
    <property type="match status" value="1"/>
</dbReference>
<feature type="region of interest" description="Disordered" evidence="9">
    <location>
        <begin position="14"/>
        <end position="67"/>
    </location>
</feature>
<evidence type="ECO:0000256" key="4">
    <source>
        <dbReference type="ARBA" id="ARBA00022801"/>
    </source>
</evidence>
<accession>A0A4Y9ZEY4</accession>
<evidence type="ECO:0000256" key="9">
    <source>
        <dbReference type="SAM" id="MobiDB-lite"/>
    </source>
</evidence>
<feature type="compositionally biased region" description="Basic residues" evidence="9">
    <location>
        <begin position="33"/>
        <end position="42"/>
    </location>
</feature>
<dbReference type="SUPFAM" id="SSF52540">
    <property type="entry name" value="P-loop containing nucleoside triphosphate hydrolases"/>
    <property type="match status" value="1"/>
</dbReference>
<name>A0A4Y9ZEY4_9AGAM</name>
<keyword evidence="8" id="KW-0694">RNA-binding</keyword>
<reference evidence="12 13" key="1">
    <citation type="submission" date="2019-02" db="EMBL/GenBank/DDBJ databases">
        <title>Genome sequencing of the rare red list fungi Hericium alpestre (H. flagellum).</title>
        <authorList>
            <person name="Buettner E."/>
            <person name="Kellner H."/>
        </authorList>
    </citation>
    <scope>NUCLEOTIDE SEQUENCE [LARGE SCALE GENOMIC DNA]</scope>
    <source>
        <strain evidence="12 13">DSM 108284</strain>
    </source>
</reference>
<evidence type="ECO:0000256" key="8">
    <source>
        <dbReference type="RuleBase" id="RU365068"/>
    </source>
</evidence>
<feature type="region of interest" description="Disordered" evidence="9">
    <location>
        <begin position="102"/>
        <end position="122"/>
    </location>
</feature>
<comment type="function">
    <text evidence="8">RNA helicase.</text>
</comment>
<evidence type="ECO:0000256" key="1">
    <source>
        <dbReference type="ARBA" id="ARBA00004604"/>
    </source>
</evidence>
<evidence type="ECO:0000256" key="5">
    <source>
        <dbReference type="ARBA" id="ARBA00022806"/>
    </source>
</evidence>
<keyword evidence="2" id="KW-0698">rRNA processing</keyword>
<dbReference type="PANTHER" id="PTHR24031">
    <property type="entry name" value="RNA HELICASE"/>
    <property type="match status" value="1"/>
</dbReference>
<keyword evidence="5 8" id="KW-0347">Helicase</keyword>
<dbReference type="PROSITE" id="PS51195">
    <property type="entry name" value="Q_MOTIF"/>
    <property type="match status" value="1"/>
</dbReference>
<keyword evidence="6 8" id="KW-0067">ATP-binding</keyword>
<dbReference type="InterPro" id="IPR014001">
    <property type="entry name" value="Helicase_ATP-bd"/>
</dbReference>
<protein>
    <recommendedName>
        <fullName evidence="8">ATP-dependent RNA helicase</fullName>
        <ecNumber evidence="8">3.6.4.13</ecNumber>
    </recommendedName>
</protein>
<dbReference type="InterPro" id="IPR027417">
    <property type="entry name" value="P-loop_NTPase"/>
</dbReference>
<evidence type="ECO:0000313" key="12">
    <source>
        <dbReference type="EMBL" id="TFY73325.1"/>
    </source>
</evidence>
<comment type="subcellular location">
    <subcellularLocation>
        <location evidence="1">Nucleus</location>
        <location evidence="1">Nucleolus</location>
    </subcellularLocation>
</comment>
<evidence type="ECO:0000256" key="7">
    <source>
        <dbReference type="PROSITE-ProRule" id="PRU00552"/>
    </source>
</evidence>
<organism evidence="12 13">
    <name type="scientific">Hericium alpestre</name>
    <dbReference type="NCBI Taxonomy" id="135208"/>
    <lineage>
        <taxon>Eukaryota</taxon>
        <taxon>Fungi</taxon>
        <taxon>Dikarya</taxon>
        <taxon>Basidiomycota</taxon>
        <taxon>Agaricomycotina</taxon>
        <taxon>Agaricomycetes</taxon>
        <taxon>Russulales</taxon>
        <taxon>Hericiaceae</taxon>
        <taxon>Hericium</taxon>
    </lineage>
</organism>
<comment type="similarity">
    <text evidence="8">Belongs to the DEAD box helicase family.</text>
</comment>
<evidence type="ECO:0000256" key="6">
    <source>
        <dbReference type="ARBA" id="ARBA00022840"/>
    </source>
</evidence>
<dbReference type="Pfam" id="PF00270">
    <property type="entry name" value="DEAD"/>
    <property type="match status" value="1"/>
</dbReference>
<feature type="domain" description="Helicase ATP-binding" evidence="10">
    <location>
        <begin position="164"/>
        <end position="224"/>
    </location>
</feature>
<proteinExistence type="inferred from homology"/>
<evidence type="ECO:0000313" key="13">
    <source>
        <dbReference type="Proteomes" id="UP000298061"/>
    </source>
</evidence>
<keyword evidence="13" id="KW-1185">Reference proteome</keyword>
<comment type="domain">
    <text evidence="8">The Q motif is unique to and characteristic of the DEAD box family of RNA helicases and controls ATP binding and hydrolysis.</text>
</comment>
<dbReference type="GO" id="GO:0003723">
    <property type="term" value="F:RNA binding"/>
    <property type="evidence" value="ECO:0007669"/>
    <property type="project" value="UniProtKB-UniRule"/>
</dbReference>
<feature type="short sequence motif" description="Q motif" evidence="7">
    <location>
        <begin position="125"/>
        <end position="154"/>
    </location>
</feature>
<feature type="domain" description="DEAD-box RNA helicase Q" evidence="11">
    <location>
        <begin position="125"/>
        <end position="154"/>
    </location>
</feature>
<evidence type="ECO:0000259" key="11">
    <source>
        <dbReference type="PROSITE" id="PS51195"/>
    </source>
</evidence>
<dbReference type="STRING" id="135208.A0A4Y9ZEY4"/>
<dbReference type="OrthoDB" id="422663at2759"/>
<dbReference type="Proteomes" id="UP000298061">
    <property type="component" value="Unassembled WGS sequence"/>
</dbReference>
<dbReference type="InterPro" id="IPR011545">
    <property type="entry name" value="DEAD/DEAH_box_helicase_dom"/>
</dbReference>
<sequence>MDDGLVLNLFTEEIPQAARPAGKKGGRWTDRLKAKRVEKRKAKPEGKSRQENQAASQNEETFDTRLVKKPRTAAKPINAPSHHPSKAAHNVISSLFTSNPEIAPAAAPQPRTHSKPSNAPLTDASTFTGLGLDPLISTHLDTKMGISKPTAIQRSALPVMLPPTSAPDPFSDVFIQSQTGSGKTLAFLLPILQDLLPLCSLSYIDRSIGTLAIILAPTRELAKQ</sequence>
<gene>
    <name evidence="12" type="ORF">EWM64_g10688</name>
</gene>
<evidence type="ECO:0000256" key="2">
    <source>
        <dbReference type="ARBA" id="ARBA00022552"/>
    </source>
</evidence>
<dbReference type="EC" id="3.6.4.13" evidence="8"/>
<evidence type="ECO:0000259" key="10">
    <source>
        <dbReference type="PROSITE" id="PS51192"/>
    </source>
</evidence>
<keyword evidence="3 8" id="KW-0547">Nucleotide-binding</keyword>
<dbReference type="AlphaFoldDB" id="A0A4Y9ZEY4"/>
<evidence type="ECO:0000256" key="3">
    <source>
        <dbReference type="ARBA" id="ARBA00022741"/>
    </source>
</evidence>
<comment type="caution">
    <text evidence="12">The sequence shown here is derived from an EMBL/GenBank/DDBJ whole genome shotgun (WGS) entry which is preliminary data.</text>
</comment>
<dbReference type="GO" id="GO:0005730">
    <property type="term" value="C:nucleolus"/>
    <property type="evidence" value="ECO:0007669"/>
    <property type="project" value="UniProtKB-SubCell"/>
</dbReference>
<dbReference type="GO" id="GO:0003724">
    <property type="term" value="F:RNA helicase activity"/>
    <property type="evidence" value="ECO:0007669"/>
    <property type="project" value="UniProtKB-EC"/>
</dbReference>
<dbReference type="GO" id="GO:0016787">
    <property type="term" value="F:hydrolase activity"/>
    <property type="evidence" value="ECO:0007669"/>
    <property type="project" value="UniProtKB-KW"/>
</dbReference>
<dbReference type="GO" id="GO:0006364">
    <property type="term" value="P:rRNA processing"/>
    <property type="evidence" value="ECO:0007669"/>
    <property type="project" value="UniProtKB-KW"/>
</dbReference>
<dbReference type="InterPro" id="IPR014014">
    <property type="entry name" value="RNA_helicase_DEAD_Q_motif"/>
</dbReference>
<feature type="non-terminal residue" evidence="12">
    <location>
        <position position="224"/>
    </location>
</feature>
<comment type="catalytic activity">
    <reaction evidence="8">
        <text>ATP + H2O = ADP + phosphate + H(+)</text>
        <dbReference type="Rhea" id="RHEA:13065"/>
        <dbReference type="ChEBI" id="CHEBI:15377"/>
        <dbReference type="ChEBI" id="CHEBI:15378"/>
        <dbReference type="ChEBI" id="CHEBI:30616"/>
        <dbReference type="ChEBI" id="CHEBI:43474"/>
        <dbReference type="ChEBI" id="CHEBI:456216"/>
        <dbReference type="EC" id="3.6.4.13"/>
    </reaction>
</comment>
<dbReference type="GO" id="GO:0005524">
    <property type="term" value="F:ATP binding"/>
    <property type="evidence" value="ECO:0007669"/>
    <property type="project" value="UniProtKB-UniRule"/>
</dbReference>
<dbReference type="EMBL" id="SFCI01002995">
    <property type="protein sequence ID" value="TFY73325.1"/>
    <property type="molecule type" value="Genomic_DNA"/>
</dbReference>
<dbReference type="Gene3D" id="3.40.50.300">
    <property type="entry name" value="P-loop containing nucleotide triphosphate hydrolases"/>
    <property type="match status" value="1"/>
</dbReference>
<keyword evidence="4 8" id="KW-0378">Hydrolase</keyword>